<evidence type="ECO:0000256" key="7">
    <source>
        <dbReference type="RuleBase" id="RU003345"/>
    </source>
</evidence>
<protein>
    <recommendedName>
        <fullName evidence="4">aldehyde dehydrogenase (NAD(+))</fullName>
        <ecNumber evidence="4">1.2.1.3</ecNumber>
    </recommendedName>
</protein>
<dbReference type="PROSITE" id="PS00687">
    <property type="entry name" value="ALDEHYDE_DEHYDR_GLU"/>
    <property type="match status" value="1"/>
</dbReference>
<keyword evidence="3 7" id="KW-0560">Oxidoreductase</keyword>
<keyword evidence="8" id="KW-0812">Transmembrane</keyword>
<evidence type="ECO:0000259" key="9">
    <source>
        <dbReference type="Pfam" id="PF00171"/>
    </source>
</evidence>
<evidence type="ECO:0000256" key="6">
    <source>
        <dbReference type="PROSITE-ProRule" id="PRU10007"/>
    </source>
</evidence>
<dbReference type="Gene3D" id="3.40.309.10">
    <property type="entry name" value="Aldehyde Dehydrogenase, Chain A, domain 2"/>
    <property type="match status" value="1"/>
</dbReference>
<dbReference type="PANTHER" id="PTHR11699">
    <property type="entry name" value="ALDEHYDE DEHYDROGENASE-RELATED"/>
    <property type="match status" value="1"/>
</dbReference>
<dbReference type="SUPFAM" id="SSF53720">
    <property type="entry name" value="ALDH-like"/>
    <property type="match status" value="1"/>
</dbReference>
<gene>
    <name evidence="10" type="ORF">B0J13DRAFT_479107</name>
</gene>
<name>A0A9P9EIS2_9HYPO</name>
<evidence type="ECO:0000256" key="1">
    <source>
        <dbReference type="ARBA" id="ARBA00009986"/>
    </source>
</evidence>
<comment type="catalytic activity">
    <reaction evidence="5">
        <text>an aldehyde + NAD(+) + H2O = a carboxylate + NADH + 2 H(+)</text>
        <dbReference type="Rhea" id="RHEA:16185"/>
        <dbReference type="ChEBI" id="CHEBI:15377"/>
        <dbReference type="ChEBI" id="CHEBI:15378"/>
        <dbReference type="ChEBI" id="CHEBI:17478"/>
        <dbReference type="ChEBI" id="CHEBI:29067"/>
        <dbReference type="ChEBI" id="CHEBI:57540"/>
        <dbReference type="ChEBI" id="CHEBI:57945"/>
        <dbReference type="EC" id="1.2.1.3"/>
    </reaction>
</comment>
<dbReference type="EMBL" id="JAGMUU010000015">
    <property type="protein sequence ID" value="KAH7137486.1"/>
    <property type="molecule type" value="Genomic_DNA"/>
</dbReference>
<dbReference type="EC" id="1.2.1.3" evidence="4"/>
<proteinExistence type="inferred from homology"/>
<dbReference type="FunFam" id="3.40.605.10:FF:000012">
    <property type="entry name" value="NAD-dependent succinate-semialdehyde dehydrogenase"/>
    <property type="match status" value="1"/>
</dbReference>
<keyword evidence="8" id="KW-0472">Membrane</keyword>
<sequence length="473" mass="51859">MSRRINAMPATIKTISPSTNQIVCEVPEATIEDARLVLRQSQNAFNSFKDTPYAERRAIVVNALALIQKRKMELGRELSEQMGRPIAYSHKEIETMQKRADYLLDIAEEALAPLPGRAESGFKRCIKKVPVGPTLIVFAWNFPYLIIVNALIPALLAGNSVVLKPSPQTPLVGQRISEIFLEAGLPKNLLQVIQSGDPAMLRELVRQPEVQCVSFTGSTAGGLAIREAAAQQTIPINLELGGNDPAYVRPDADLKYVAAQLVDGAVFNAGQSCCAVERIYVHADVYDDFVRELQDELKTYKLGDPMDYSTMVGPVISRAAQQAIYAQLHDALAKGAVEATPENASFRSAPHSGNYVAPFLLTNVNHDMLIMREETFGPAIPVAKVSGDDEAIKLMNDTDYGLTASIWTKDIARGEELIEQLNAGTVFVNRCDYPNPDLAWTGWKKSGLGCTLGPRGFDAFLKLKSYHVKENQA</sequence>
<evidence type="ECO:0000313" key="10">
    <source>
        <dbReference type="EMBL" id="KAH7137486.1"/>
    </source>
</evidence>
<dbReference type="InterPro" id="IPR015590">
    <property type="entry name" value="Aldehyde_DH_dom"/>
</dbReference>
<dbReference type="CDD" id="cd07102">
    <property type="entry name" value="ALDH_EDX86601"/>
    <property type="match status" value="1"/>
</dbReference>
<dbReference type="AlphaFoldDB" id="A0A9P9EIS2"/>
<dbReference type="Proteomes" id="UP000717696">
    <property type="component" value="Unassembled WGS sequence"/>
</dbReference>
<comment type="caution">
    <text evidence="10">The sequence shown here is derived from an EMBL/GenBank/DDBJ whole genome shotgun (WGS) entry which is preliminary data.</text>
</comment>
<dbReference type="PROSITE" id="PS00070">
    <property type="entry name" value="ALDEHYDE_DEHYDR_CYS"/>
    <property type="match status" value="1"/>
</dbReference>
<dbReference type="GO" id="GO:0004029">
    <property type="term" value="F:aldehyde dehydrogenase (NAD+) activity"/>
    <property type="evidence" value="ECO:0007669"/>
    <property type="project" value="UniProtKB-EC"/>
</dbReference>
<evidence type="ECO:0000256" key="3">
    <source>
        <dbReference type="ARBA" id="ARBA00023002"/>
    </source>
</evidence>
<feature type="transmembrane region" description="Helical" evidence="8">
    <location>
        <begin position="134"/>
        <end position="156"/>
    </location>
</feature>
<dbReference type="Pfam" id="PF00171">
    <property type="entry name" value="Aldedh"/>
    <property type="match status" value="1"/>
</dbReference>
<keyword evidence="2" id="KW-0521">NADP</keyword>
<evidence type="ECO:0000313" key="11">
    <source>
        <dbReference type="Proteomes" id="UP000717696"/>
    </source>
</evidence>
<reference evidence="10" key="1">
    <citation type="journal article" date="2021" name="Nat. Commun.">
        <title>Genetic determinants of endophytism in the Arabidopsis root mycobiome.</title>
        <authorList>
            <person name="Mesny F."/>
            <person name="Miyauchi S."/>
            <person name="Thiergart T."/>
            <person name="Pickel B."/>
            <person name="Atanasova L."/>
            <person name="Karlsson M."/>
            <person name="Huettel B."/>
            <person name="Barry K.W."/>
            <person name="Haridas S."/>
            <person name="Chen C."/>
            <person name="Bauer D."/>
            <person name="Andreopoulos W."/>
            <person name="Pangilinan J."/>
            <person name="LaButti K."/>
            <person name="Riley R."/>
            <person name="Lipzen A."/>
            <person name="Clum A."/>
            <person name="Drula E."/>
            <person name="Henrissat B."/>
            <person name="Kohler A."/>
            <person name="Grigoriev I.V."/>
            <person name="Martin F.M."/>
            <person name="Hacquard S."/>
        </authorList>
    </citation>
    <scope>NUCLEOTIDE SEQUENCE</scope>
    <source>
        <strain evidence="10">MPI-CAGE-AT-0021</strain>
    </source>
</reference>
<evidence type="ECO:0000256" key="2">
    <source>
        <dbReference type="ARBA" id="ARBA00022857"/>
    </source>
</evidence>
<accession>A0A9P9EIS2</accession>
<dbReference type="InterPro" id="IPR016162">
    <property type="entry name" value="Ald_DH_N"/>
</dbReference>
<evidence type="ECO:0000256" key="8">
    <source>
        <dbReference type="SAM" id="Phobius"/>
    </source>
</evidence>
<dbReference type="InterPro" id="IPR029510">
    <property type="entry name" value="Ald_DH_CS_GLU"/>
</dbReference>
<comment type="similarity">
    <text evidence="1 7">Belongs to the aldehyde dehydrogenase family.</text>
</comment>
<dbReference type="InterPro" id="IPR016160">
    <property type="entry name" value="Ald_DH_CS_CYS"/>
</dbReference>
<dbReference type="InterPro" id="IPR016163">
    <property type="entry name" value="Ald_DH_C"/>
</dbReference>
<evidence type="ECO:0000256" key="4">
    <source>
        <dbReference type="ARBA" id="ARBA00024226"/>
    </source>
</evidence>
<feature type="non-terminal residue" evidence="10">
    <location>
        <position position="473"/>
    </location>
</feature>
<feature type="active site" evidence="6">
    <location>
        <position position="239"/>
    </location>
</feature>
<dbReference type="OrthoDB" id="310895at2759"/>
<keyword evidence="11" id="KW-1185">Reference proteome</keyword>
<dbReference type="Gene3D" id="3.40.605.10">
    <property type="entry name" value="Aldehyde Dehydrogenase, Chain A, domain 1"/>
    <property type="match status" value="1"/>
</dbReference>
<organism evidence="10 11">
    <name type="scientific">Dactylonectria estremocensis</name>
    <dbReference type="NCBI Taxonomy" id="1079267"/>
    <lineage>
        <taxon>Eukaryota</taxon>
        <taxon>Fungi</taxon>
        <taxon>Dikarya</taxon>
        <taxon>Ascomycota</taxon>
        <taxon>Pezizomycotina</taxon>
        <taxon>Sordariomycetes</taxon>
        <taxon>Hypocreomycetidae</taxon>
        <taxon>Hypocreales</taxon>
        <taxon>Nectriaceae</taxon>
        <taxon>Dactylonectria</taxon>
    </lineage>
</organism>
<dbReference type="InterPro" id="IPR016161">
    <property type="entry name" value="Ald_DH/histidinol_DH"/>
</dbReference>
<feature type="domain" description="Aldehyde dehydrogenase" evidence="9">
    <location>
        <begin position="10"/>
        <end position="465"/>
    </location>
</feature>
<dbReference type="FunFam" id="3.40.309.10:FF:000009">
    <property type="entry name" value="Aldehyde dehydrogenase A"/>
    <property type="match status" value="1"/>
</dbReference>
<keyword evidence="8" id="KW-1133">Transmembrane helix</keyword>
<evidence type="ECO:0000256" key="5">
    <source>
        <dbReference type="ARBA" id="ARBA00049194"/>
    </source>
</evidence>